<reference evidence="2 3" key="1">
    <citation type="submission" date="2015-11" db="EMBL/GenBank/DDBJ databases">
        <title>Complete genome sequencing of a biphenyl-degrading bacterium, Pseudomonas putida KF715 (=NBRC110667).</title>
        <authorList>
            <person name="Suenaga H."/>
            <person name="Fujihara N."/>
            <person name="Watanabe T."/>
            <person name="Hirose J."/>
            <person name="Kimura N."/>
            <person name="Yamazoe A."/>
            <person name="Hosoyama A."/>
            <person name="Shimodaira J."/>
            <person name="Furukawa K."/>
        </authorList>
    </citation>
    <scope>NUCLEOTIDE SEQUENCE [LARGE SCALE GENOMIC DNA]</scope>
    <source>
        <strain evidence="2 3">KF715</strain>
    </source>
</reference>
<dbReference type="Proteomes" id="UP000218731">
    <property type="component" value="Chromosome 1"/>
</dbReference>
<accession>A0A1L7N877</accession>
<dbReference type="AlphaFoldDB" id="A0A1L7N877"/>
<dbReference type="PROSITE" id="PS50943">
    <property type="entry name" value="HTH_CROC1"/>
    <property type="match status" value="1"/>
</dbReference>
<dbReference type="GO" id="GO:0003677">
    <property type="term" value="F:DNA binding"/>
    <property type="evidence" value="ECO:0007669"/>
    <property type="project" value="InterPro"/>
</dbReference>
<dbReference type="EMBL" id="AP015029">
    <property type="protein sequence ID" value="BAW21662.1"/>
    <property type="molecule type" value="Genomic_DNA"/>
</dbReference>
<dbReference type="InterPro" id="IPR001387">
    <property type="entry name" value="Cro/C1-type_HTH"/>
</dbReference>
<organism evidence="2 3">
    <name type="scientific">Pseudomonas putida</name>
    <name type="common">Arthrobacter siderocapsulatus</name>
    <dbReference type="NCBI Taxonomy" id="303"/>
    <lineage>
        <taxon>Bacteria</taxon>
        <taxon>Pseudomonadati</taxon>
        <taxon>Pseudomonadota</taxon>
        <taxon>Gammaproteobacteria</taxon>
        <taxon>Pseudomonadales</taxon>
        <taxon>Pseudomonadaceae</taxon>
        <taxon>Pseudomonas</taxon>
    </lineage>
</organism>
<protein>
    <submittedName>
        <fullName evidence="2">Transcriptional regulator, PbsX family protein</fullName>
    </submittedName>
</protein>
<dbReference type="CDD" id="cd00093">
    <property type="entry name" value="HTH_XRE"/>
    <property type="match status" value="1"/>
</dbReference>
<evidence type="ECO:0000313" key="3">
    <source>
        <dbReference type="Proteomes" id="UP000218731"/>
    </source>
</evidence>
<dbReference type="Pfam" id="PF01381">
    <property type="entry name" value="HTH_3"/>
    <property type="match status" value="1"/>
</dbReference>
<dbReference type="Gene3D" id="1.10.260.40">
    <property type="entry name" value="lambda repressor-like DNA-binding domains"/>
    <property type="match status" value="1"/>
</dbReference>
<evidence type="ECO:0000313" key="2">
    <source>
        <dbReference type="EMBL" id="BAW21662.1"/>
    </source>
</evidence>
<evidence type="ECO:0000259" key="1">
    <source>
        <dbReference type="PROSITE" id="PS50943"/>
    </source>
</evidence>
<gene>
    <name evidence="2" type="ORF">KF715C_ch10890</name>
</gene>
<dbReference type="InterPro" id="IPR010982">
    <property type="entry name" value="Lambda_DNA-bd_dom_sf"/>
</dbReference>
<sequence>MGPSQTYISNIERGRWSASLDKIEQMADVLGVHPASIIIAGYLTAENDKNSGEILERIRNELREIGL</sequence>
<dbReference type="SUPFAM" id="SSF47413">
    <property type="entry name" value="lambda repressor-like DNA-binding domains"/>
    <property type="match status" value="1"/>
</dbReference>
<proteinExistence type="predicted"/>
<name>A0A1L7N877_PSEPU</name>
<feature type="domain" description="HTH cro/C1-type" evidence="1">
    <location>
        <begin position="4"/>
        <end position="37"/>
    </location>
</feature>